<dbReference type="Proteomes" id="UP000481033">
    <property type="component" value="Unassembled WGS sequence"/>
</dbReference>
<accession>A0A6M0RPM3</accession>
<feature type="region of interest" description="Disordered" evidence="1">
    <location>
        <begin position="1"/>
        <end position="23"/>
    </location>
</feature>
<gene>
    <name evidence="3" type="ORF">DXZ20_21745</name>
</gene>
<feature type="transmembrane region" description="Helical" evidence="2">
    <location>
        <begin position="68"/>
        <end position="89"/>
    </location>
</feature>
<dbReference type="AlphaFoldDB" id="A0A6M0RPM3"/>
<comment type="caution">
    <text evidence="3">The sequence shown here is derived from an EMBL/GenBank/DDBJ whole genome shotgun (WGS) entry which is preliminary data.</text>
</comment>
<evidence type="ECO:0000256" key="1">
    <source>
        <dbReference type="SAM" id="MobiDB-lite"/>
    </source>
</evidence>
<dbReference type="Pfam" id="PF11998">
    <property type="entry name" value="DUF3493"/>
    <property type="match status" value="1"/>
</dbReference>
<keyword evidence="2" id="KW-1133">Transmembrane helix</keyword>
<keyword evidence="4" id="KW-1185">Reference proteome</keyword>
<dbReference type="InterPro" id="IPR021883">
    <property type="entry name" value="LPA1-like"/>
</dbReference>
<evidence type="ECO:0000313" key="3">
    <source>
        <dbReference type="EMBL" id="NEZ58218.1"/>
    </source>
</evidence>
<protein>
    <submittedName>
        <fullName evidence="3">DUF3493 domain-containing protein</fullName>
    </submittedName>
</protein>
<sequence length="97" mass="10503">MAKKSGSSDRTPTKPPGMSQERFERLVQETQSPFKGMRKVIYGAVGASGLLGAFVFLTQLMAGKDVETALPNLAVQMGVIGIVVFLFWLEGRGKRDA</sequence>
<organism evidence="3 4">
    <name type="scientific">Adonisia turfae CCMR0081</name>
    <dbReference type="NCBI Taxonomy" id="2292702"/>
    <lineage>
        <taxon>Bacteria</taxon>
        <taxon>Bacillati</taxon>
        <taxon>Cyanobacteriota</taxon>
        <taxon>Adonisia</taxon>
        <taxon>Adonisia turfae</taxon>
    </lineage>
</organism>
<evidence type="ECO:0000313" key="4">
    <source>
        <dbReference type="Proteomes" id="UP000481033"/>
    </source>
</evidence>
<feature type="transmembrane region" description="Helical" evidence="2">
    <location>
        <begin position="40"/>
        <end position="62"/>
    </location>
</feature>
<reference evidence="3 4" key="1">
    <citation type="journal article" date="2020" name="Microb. Ecol.">
        <title>Ecogenomics of the Marine Benthic Filamentous Cyanobacterium Adonisia.</title>
        <authorList>
            <person name="Walter J.M."/>
            <person name="Coutinho F.H."/>
            <person name="Leomil L."/>
            <person name="Hargreaves P.I."/>
            <person name="Campeao M.E."/>
            <person name="Vieira V.V."/>
            <person name="Silva B.S."/>
            <person name="Fistarol G.O."/>
            <person name="Salomon P.S."/>
            <person name="Sawabe T."/>
            <person name="Mino S."/>
            <person name="Hosokawa M."/>
            <person name="Miyashita H."/>
            <person name="Maruyama F."/>
            <person name="van Verk M.C."/>
            <person name="Dutilh B.E."/>
            <person name="Thompson C.C."/>
            <person name="Thompson F.L."/>
        </authorList>
    </citation>
    <scope>NUCLEOTIDE SEQUENCE [LARGE SCALE GENOMIC DNA]</scope>
    <source>
        <strain evidence="3 4">CCMR0081</strain>
    </source>
</reference>
<proteinExistence type="predicted"/>
<evidence type="ECO:0000256" key="2">
    <source>
        <dbReference type="SAM" id="Phobius"/>
    </source>
</evidence>
<dbReference type="RefSeq" id="WP_163671131.1">
    <property type="nucleotide sequence ID" value="NZ_QXHD01000004.1"/>
</dbReference>
<keyword evidence="2" id="KW-0472">Membrane</keyword>
<keyword evidence="2" id="KW-0812">Transmembrane</keyword>
<dbReference type="EMBL" id="QXHD01000004">
    <property type="protein sequence ID" value="NEZ58218.1"/>
    <property type="molecule type" value="Genomic_DNA"/>
</dbReference>
<name>A0A6M0RPM3_9CYAN</name>